<feature type="transmembrane region" description="Helical" evidence="1">
    <location>
        <begin position="260"/>
        <end position="287"/>
    </location>
</feature>
<evidence type="ECO:0000313" key="2">
    <source>
        <dbReference type="EMBL" id="ADI39123.1"/>
    </source>
</evidence>
<accession>D6YSS8</accession>
<keyword evidence="2" id="KW-0560">Oxidoreductase</keyword>
<gene>
    <name evidence="2" type="primary">sdhC</name>
    <name evidence="2" type="ordered locus">wcw_1784</name>
</gene>
<dbReference type="EMBL" id="CP001928">
    <property type="protein sequence ID" value="ADI39123.1"/>
    <property type="molecule type" value="Genomic_DNA"/>
</dbReference>
<proteinExistence type="predicted"/>
<sequence>MAVETSVPKAFFWRRIHSLTGIWLVIFLLEHLLTNSQAALWIGDDGSGFVHMVTKIHNLPYLPVIEIGLLGVPILIHGIWGIQYLRDASINSFKTDGSRPSLHMYKRNKAYTWQRITSFVLLFGIIAHVVQMRFVNQPISATVDGQHHYMVRVGFDEGLYTLSKRLDFKVYNEQAVEVERKMAPDVKEFLGDNWLSFFDFRKIPEGYELLERQKVLEKDEFVRALTARPLENGEVIVAAHDFATAMLLVVRETFKWPLMMVLYTIFVLSACFHAFNGLWTFLITWGVSLTERSQKLMSGIANTLMIVVAFLGLAAIWGTYWVNLRF</sequence>
<reference evidence="2 3" key="1">
    <citation type="journal article" date="2010" name="PLoS ONE">
        <title>The Waddlia genome: a window into chlamydial biology.</title>
        <authorList>
            <person name="Bertelli C."/>
            <person name="Collyn F."/>
            <person name="Croxatto A."/>
            <person name="Ruckert C."/>
            <person name="Polkinghorne A."/>
            <person name="Kebbi-Beghdadi C."/>
            <person name="Goesmann A."/>
            <person name="Vaughan L."/>
            <person name="Greub G."/>
        </authorList>
    </citation>
    <scope>NUCLEOTIDE SEQUENCE [LARGE SCALE GENOMIC DNA]</scope>
    <source>
        <strain evidence="3">ATCC VR-1470 / WSU 86-1044</strain>
    </source>
</reference>
<dbReference type="InterPro" id="IPR034804">
    <property type="entry name" value="SQR/QFR_C/D"/>
</dbReference>
<feature type="transmembrane region" description="Helical" evidence="1">
    <location>
        <begin position="116"/>
        <end position="134"/>
    </location>
</feature>
<dbReference type="eggNOG" id="COG2009">
    <property type="taxonomic scope" value="Bacteria"/>
</dbReference>
<dbReference type="RefSeq" id="WP_013182825.1">
    <property type="nucleotide sequence ID" value="NC_014225.1"/>
</dbReference>
<evidence type="ECO:0000313" key="3">
    <source>
        <dbReference type="Proteomes" id="UP000001505"/>
    </source>
</evidence>
<organism evidence="2 3">
    <name type="scientific">Waddlia chondrophila (strain ATCC VR-1470 / WSU 86-1044)</name>
    <dbReference type="NCBI Taxonomy" id="716544"/>
    <lineage>
        <taxon>Bacteria</taxon>
        <taxon>Pseudomonadati</taxon>
        <taxon>Chlamydiota</taxon>
        <taxon>Chlamydiia</taxon>
        <taxon>Parachlamydiales</taxon>
        <taxon>Waddliaceae</taxon>
        <taxon>Waddlia</taxon>
    </lineage>
</organism>
<dbReference type="AlphaFoldDB" id="D6YSS8"/>
<dbReference type="OrthoDB" id="9789209at2"/>
<keyword evidence="1" id="KW-1133">Transmembrane helix</keyword>
<dbReference type="EC" id="1.3.99.1" evidence="2"/>
<dbReference type="KEGG" id="wch:wcw_1784"/>
<feature type="transmembrane region" description="Helical" evidence="1">
    <location>
        <begin position="62"/>
        <end position="85"/>
    </location>
</feature>
<keyword evidence="1" id="KW-0812">Transmembrane</keyword>
<evidence type="ECO:0000256" key="1">
    <source>
        <dbReference type="SAM" id="Phobius"/>
    </source>
</evidence>
<dbReference type="STRING" id="716544.wcw_1784"/>
<feature type="transmembrane region" description="Helical" evidence="1">
    <location>
        <begin position="299"/>
        <end position="322"/>
    </location>
</feature>
<feature type="transmembrane region" description="Helical" evidence="1">
    <location>
        <begin position="21"/>
        <end position="42"/>
    </location>
</feature>
<dbReference type="HOGENOM" id="CLU_078991_0_0_0"/>
<dbReference type="GO" id="GO:0016020">
    <property type="term" value="C:membrane"/>
    <property type="evidence" value="ECO:0007669"/>
    <property type="project" value="InterPro"/>
</dbReference>
<dbReference type="GO" id="GO:0016491">
    <property type="term" value="F:oxidoreductase activity"/>
    <property type="evidence" value="ECO:0007669"/>
    <property type="project" value="UniProtKB-KW"/>
</dbReference>
<name>D6YSS8_WADCW</name>
<dbReference type="SUPFAM" id="SSF81343">
    <property type="entry name" value="Fumarate reductase respiratory complex transmembrane subunits"/>
    <property type="match status" value="1"/>
</dbReference>
<keyword evidence="3" id="KW-1185">Reference proteome</keyword>
<dbReference type="Gene3D" id="1.20.1300.10">
    <property type="entry name" value="Fumarate reductase/succinate dehydrogenase, transmembrane subunit"/>
    <property type="match status" value="2"/>
</dbReference>
<dbReference type="Proteomes" id="UP000001505">
    <property type="component" value="Chromosome"/>
</dbReference>
<protein>
    <submittedName>
        <fullName evidence="2">Putative succinate dehydrogenase cytochrome b-558 subunit</fullName>
        <ecNumber evidence="2">1.3.99.1</ecNumber>
    </submittedName>
</protein>
<keyword evidence="1" id="KW-0472">Membrane</keyword>